<dbReference type="HAMAP" id="MF_02066">
    <property type="entry name" value="CpoB"/>
    <property type="match status" value="1"/>
</dbReference>
<keyword evidence="1" id="KW-0132">Cell division</keyword>
<dbReference type="EMBL" id="OMOQ01000003">
    <property type="protein sequence ID" value="SPH24612.1"/>
    <property type="molecule type" value="Genomic_DNA"/>
</dbReference>
<dbReference type="InterPro" id="IPR034706">
    <property type="entry name" value="CpoB"/>
</dbReference>
<dbReference type="Gene3D" id="1.25.40.10">
    <property type="entry name" value="Tetratricopeptide repeat domain"/>
    <property type="match status" value="1"/>
</dbReference>
<feature type="coiled-coil region" evidence="1">
    <location>
        <begin position="32"/>
        <end position="93"/>
    </location>
</feature>
<dbReference type="GO" id="GO:0043093">
    <property type="term" value="P:FtsZ-dependent cytokinesis"/>
    <property type="evidence" value="ECO:0007669"/>
    <property type="project" value="UniProtKB-UniRule"/>
</dbReference>
<dbReference type="InterPro" id="IPR011990">
    <property type="entry name" value="TPR-like_helical_dom_sf"/>
</dbReference>
<dbReference type="InterPro" id="IPR019734">
    <property type="entry name" value="TPR_rpt"/>
</dbReference>
<feature type="signal peptide" evidence="1">
    <location>
        <begin position="1"/>
        <end position="25"/>
    </location>
</feature>
<evidence type="ECO:0000313" key="3">
    <source>
        <dbReference type="Proteomes" id="UP000244924"/>
    </source>
</evidence>
<name>A0A2R8BMN8_9RHOB</name>
<comment type="similarity">
    <text evidence="1">Belongs to the CpoB family.</text>
</comment>
<keyword evidence="1" id="KW-0574">Periplasm</keyword>
<reference evidence="2 3" key="1">
    <citation type="submission" date="2018-03" db="EMBL/GenBank/DDBJ databases">
        <authorList>
            <person name="Keele B.F."/>
        </authorList>
    </citation>
    <scope>NUCLEOTIDE SEQUENCE [LARGE SCALE GENOMIC DNA]</scope>
    <source>
        <strain evidence="2 3">CECT 8626</strain>
    </source>
</reference>
<dbReference type="Proteomes" id="UP000244924">
    <property type="component" value="Unassembled WGS sequence"/>
</dbReference>
<gene>
    <name evidence="1" type="primary">cpoB</name>
    <name evidence="2" type="ORF">DEA8626_03663</name>
</gene>
<keyword evidence="1" id="KW-0732">Signal</keyword>
<dbReference type="Pfam" id="PF13432">
    <property type="entry name" value="TPR_16"/>
    <property type="match status" value="1"/>
</dbReference>
<protein>
    <recommendedName>
        <fullName evidence="1">Cell division coordinator CpoB</fullName>
    </recommendedName>
</protein>
<comment type="subcellular location">
    <subcellularLocation>
        <location evidence="1">Periplasm</location>
    </subcellularLocation>
</comment>
<dbReference type="AlphaFoldDB" id="A0A2R8BMN8"/>
<evidence type="ECO:0000256" key="1">
    <source>
        <dbReference type="HAMAP-Rule" id="MF_02066"/>
    </source>
</evidence>
<dbReference type="Pfam" id="PF13174">
    <property type="entry name" value="TPR_6"/>
    <property type="match status" value="1"/>
</dbReference>
<keyword evidence="3" id="KW-1185">Reference proteome</keyword>
<dbReference type="GO" id="GO:0030288">
    <property type="term" value="C:outer membrane-bounded periplasmic space"/>
    <property type="evidence" value="ECO:0007669"/>
    <property type="project" value="UniProtKB-UniRule"/>
</dbReference>
<sequence length="287" mass="29255" precursor="true">MIRTFLLSLAVGAALCAPTTMPVAAQEQTQTLADIRTDLARLAGDLQALRAELVQGGSSAMQAAGGASALERMNAMEAELSRLTSRTEALQNKIDRVVSDGTNRVGDLEFRLCELEDGCDPANLPITATLGGGGAAAGTSVTATAQSTLTGQGTTGGPELAVSEKADFDRAKAALDAGDYQGAAEQFAAFTQTYTGGPLTGEAQYLRGEALIQAGQTADAARAYLQSFSGQPDGPRAPSALLKLGAALGTLGQTQEACVTLGEVGVRFPTAPEAVEAGTAMRALNCQ</sequence>
<comment type="function">
    <text evidence="1">Mediates coordination of peptidoglycan synthesis and outer membrane constriction during cell division.</text>
</comment>
<accession>A0A2R8BMN8</accession>
<keyword evidence="1" id="KW-0175">Coiled coil</keyword>
<dbReference type="InterPro" id="IPR014162">
    <property type="entry name" value="CpoB_C"/>
</dbReference>
<organism evidence="2 3">
    <name type="scientific">Albidovulum aquaemixtae</name>
    <dbReference type="NCBI Taxonomy" id="1542388"/>
    <lineage>
        <taxon>Bacteria</taxon>
        <taxon>Pseudomonadati</taxon>
        <taxon>Pseudomonadota</taxon>
        <taxon>Alphaproteobacteria</taxon>
        <taxon>Rhodobacterales</taxon>
        <taxon>Paracoccaceae</taxon>
        <taxon>Albidovulum</taxon>
    </lineage>
</organism>
<keyword evidence="1" id="KW-0131">Cell cycle</keyword>
<evidence type="ECO:0000313" key="2">
    <source>
        <dbReference type="EMBL" id="SPH24612.1"/>
    </source>
</evidence>
<feature type="chain" id="PRO_5015365951" description="Cell division coordinator CpoB" evidence="1">
    <location>
        <begin position="26"/>
        <end position="287"/>
    </location>
</feature>
<dbReference type="SUPFAM" id="SSF48452">
    <property type="entry name" value="TPR-like"/>
    <property type="match status" value="1"/>
</dbReference>
<proteinExistence type="inferred from homology"/>
<dbReference type="NCBIfam" id="TIGR02795">
    <property type="entry name" value="tol_pal_ybgF"/>
    <property type="match status" value="1"/>
</dbReference>